<reference evidence="2 3" key="1">
    <citation type="journal article" date="2015" name="Sci. Rep.">
        <title>Functional and structural properties of a novel cellulosome-like multienzyme complex: efficient glycoside hydrolysis of water-insoluble 7-xylosyl-10-deacetylpaclitaxel.</title>
        <authorList>
            <person name="Dou T.Y."/>
            <person name="Luan H.W."/>
            <person name="Ge G.B."/>
            <person name="Dong M.M."/>
            <person name="Zou H.F."/>
            <person name="He Y.Q."/>
            <person name="Cui P."/>
            <person name="Wang J.Y."/>
            <person name="Hao D.C."/>
            <person name="Yang S.L."/>
            <person name="Yang L."/>
        </authorList>
    </citation>
    <scope>NUCLEOTIDE SEQUENCE [LARGE SCALE GENOMIC DNA]</scope>
    <source>
        <strain evidence="2 3">F16</strain>
    </source>
</reference>
<proteinExistence type="predicted"/>
<organism evidence="2 3">
    <name type="scientific">Cellulosimicrobium cellulans F16</name>
    <dbReference type="NCBI Taxonomy" id="1350482"/>
    <lineage>
        <taxon>Bacteria</taxon>
        <taxon>Bacillati</taxon>
        <taxon>Actinomycetota</taxon>
        <taxon>Actinomycetes</taxon>
        <taxon>Micrococcales</taxon>
        <taxon>Promicromonosporaceae</taxon>
        <taxon>Cellulosimicrobium</taxon>
    </lineage>
</organism>
<dbReference type="PATRIC" id="fig|1350482.3.peg.3114"/>
<comment type="caution">
    <text evidence="2">The sequence shown here is derived from an EMBL/GenBank/DDBJ whole genome shotgun (WGS) entry which is preliminary data.</text>
</comment>
<feature type="compositionally biased region" description="Polar residues" evidence="1">
    <location>
        <begin position="40"/>
        <end position="51"/>
    </location>
</feature>
<feature type="compositionally biased region" description="Low complexity" evidence="1">
    <location>
        <begin position="1"/>
        <end position="37"/>
    </location>
</feature>
<feature type="region of interest" description="Disordered" evidence="1">
    <location>
        <begin position="102"/>
        <end position="123"/>
    </location>
</feature>
<evidence type="ECO:0008006" key="4">
    <source>
        <dbReference type="Google" id="ProtNLM"/>
    </source>
</evidence>
<name>A0A0M0F4T8_CELCE</name>
<accession>A0A0M0F4T8</accession>
<feature type="region of interest" description="Disordered" evidence="1">
    <location>
        <begin position="185"/>
        <end position="211"/>
    </location>
</feature>
<gene>
    <name evidence="2" type="ORF">M768_13890</name>
</gene>
<dbReference type="Proteomes" id="UP000037387">
    <property type="component" value="Unassembled WGS sequence"/>
</dbReference>
<dbReference type="RefSeq" id="WP_053371111.1">
    <property type="nucleotide sequence ID" value="NZ_KQ435292.1"/>
</dbReference>
<dbReference type="EMBL" id="ATNL01000011">
    <property type="protein sequence ID" value="KON72594.1"/>
    <property type="molecule type" value="Genomic_DNA"/>
</dbReference>
<evidence type="ECO:0000313" key="3">
    <source>
        <dbReference type="Proteomes" id="UP000037387"/>
    </source>
</evidence>
<evidence type="ECO:0000313" key="2">
    <source>
        <dbReference type="EMBL" id="KON72594.1"/>
    </source>
</evidence>
<evidence type="ECO:0000256" key="1">
    <source>
        <dbReference type="SAM" id="MobiDB-lite"/>
    </source>
</evidence>
<protein>
    <recommendedName>
        <fullName evidence="4">Scaffolding protein</fullName>
    </recommendedName>
</protein>
<dbReference type="AlphaFoldDB" id="A0A0M0F4T8"/>
<sequence length="241" mass="25031">MTTETTSTDTATTTGQDAQATGQGATSTQVTQTSTGDANGAQNATSATETEASPWDDPTKAKAEIERLRRENASARTTAKQTAADEARTALVQDLGKALGLVKDGDTAPTPEQLTEQATAARDEARVARVELAVYQRAGTHQGDPAALLDSRAFLAKVADLDPTADDFGEKVDTAIKAAIDTNPKLKAAPVQASGPSSVDHAGGTGEGAVTKEQFAAMSPAEKNALYVKNPTLYRQLTGRE</sequence>
<feature type="region of interest" description="Disordered" evidence="1">
    <location>
        <begin position="1"/>
        <end position="86"/>
    </location>
</feature>
<keyword evidence="3" id="KW-1185">Reference proteome</keyword>
<feature type="compositionally biased region" description="Basic and acidic residues" evidence="1">
    <location>
        <begin position="57"/>
        <end position="73"/>
    </location>
</feature>